<name>A0ACC0A589_CATRO</name>
<dbReference type="EMBL" id="CM044707">
    <property type="protein sequence ID" value="KAI5655774.1"/>
    <property type="molecule type" value="Genomic_DNA"/>
</dbReference>
<comment type="caution">
    <text evidence="1">The sequence shown here is derived from an EMBL/GenBank/DDBJ whole genome shotgun (WGS) entry which is preliminary data.</text>
</comment>
<sequence>MLKSIQVPVIDLSLLRRDPSSRSLVIGEIRQALQSQGILTVVNHGISETIIEEALEVNAKLFDIPPEMKEELISDDLLKPVRYSTVQCQAQTAARDFIKLYAHPFEDFVDLWPKYPTDYREKMGRYKVEIRKLAIEILGCIMESLNLGANYLKENFEQGLQMLVANNYPPPFTDSSKNITIGAPIHTDHSIITLLLQTSPGLQVMDKTTADNNSWKLVPFLQGSFQVLVGDHLEVLSNGRYVSVIHRVVLESNRNQRRISIANLQSLRMDEILETADELVDDKHPKLYKGSSVRDYLKNLISKDSKPFLNTLQIVP</sequence>
<organism evidence="1 2">
    <name type="scientific">Catharanthus roseus</name>
    <name type="common">Madagascar periwinkle</name>
    <name type="synonym">Vinca rosea</name>
    <dbReference type="NCBI Taxonomy" id="4058"/>
    <lineage>
        <taxon>Eukaryota</taxon>
        <taxon>Viridiplantae</taxon>
        <taxon>Streptophyta</taxon>
        <taxon>Embryophyta</taxon>
        <taxon>Tracheophyta</taxon>
        <taxon>Spermatophyta</taxon>
        <taxon>Magnoliopsida</taxon>
        <taxon>eudicotyledons</taxon>
        <taxon>Gunneridae</taxon>
        <taxon>Pentapetalae</taxon>
        <taxon>asterids</taxon>
        <taxon>lamiids</taxon>
        <taxon>Gentianales</taxon>
        <taxon>Apocynaceae</taxon>
        <taxon>Rauvolfioideae</taxon>
        <taxon>Vinceae</taxon>
        <taxon>Catharanthinae</taxon>
        <taxon>Catharanthus</taxon>
    </lineage>
</organism>
<dbReference type="Proteomes" id="UP001060085">
    <property type="component" value="Linkage Group LG07"/>
</dbReference>
<proteinExistence type="predicted"/>
<reference evidence="2" key="1">
    <citation type="journal article" date="2023" name="Nat. Plants">
        <title>Single-cell RNA sequencing provides a high-resolution roadmap for understanding the multicellular compartmentation of specialized metabolism.</title>
        <authorList>
            <person name="Sun S."/>
            <person name="Shen X."/>
            <person name="Li Y."/>
            <person name="Li Y."/>
            <person name="Wang S."/>
            <person name="Li R."/>
            <person name="Zhang H."/>
            <person name="Shen G."/>
            <person name="Guo B."/>
            <person name="Wei J."/>
            <person name="Xu J."/>
            <person name="St-Pierre B."/>
            <person name="Chen S."/>
            <person name="Sun C."/>
        </authorList>
    </citation>
    <scope>NUCLEOTIDE SEQUENCE [LARGE SCALE GENOMIC DNA]</scope>
</reference>
<evidence type="ECO:0000313" key="2">
    <source>
        <dbReference type="Proteomes" id="UP001060085"/>
    </source>
</evidence>
<accession>A0ACC0A589</accession>
<keyword evidence="2" id="KW-1185">Reference proteome</keyword>
<evidence type="ECO:0000313" key="1">
    <source>
        <dbReference type="EMBL" id="KAI5655774.1"/>
    </source>
</evidence>
<protein>
    <submittedName>
        <fullName evidence="1">Uncharacterized protein</fullName>
    </submittedName>
</protein>
<gene>
    <name evidence="1" type="ORF">M9H77_32961</name>
</gene>